<evidence type="ECO:0000313" key="2">
    <source>
        <dbReference type="Proteomes" id="UP000752814"/>
    </source>
</evidence>
<dbReference type="AlphaFoldDB" id="A0A8J8TF05"/>
<evidence type="ECO:0008006" key="3">
    <source>
        <dbReference type="Google" id="ProtNLM"/>
    </source>
</evidence>
<protein>
    <recommendedName>
        <fullName evidence="3">DUF531 domain-containing protein</fullName>
    </recommendedName>
</protein>
<name>A0A8J8TF05_9ARCH</name>
<dbReference type="Pfam" id="PF04407">
    <property type="entry name" value="DUF531"/>
    <property type="match status" value="1"/>
</dbReference>
<proteinExistence type="predicted"/>
<sequence>MVLKMHTGRITLALYNSYDPRSFREAHRRALARAGPLALAFDYNLAVFGFPFPQELQTPTEISEWVATTTSIGEHGGFLKELTAKGRFQTFPYPDKGFPPQLGEIVLTTRKPDEKKKITAEEVAEMVKRGQSVMLVFGLGPKGAPKEVFKMTKYHLDITPGGYSLETCTAMGATAGAMAYLLKH</sequence>
<dbReference type="Proteomes" id="UP000752814">
    <property type="component" value="Unassembled WGS sequence"/>
</dbReference>
<dbReference type="EMBL" id="LVVT01000002">
    <property type="protein sequence ID" value="TQS84356.1"/>
    <property type="molecule type" value="Genomic_DNA"/>
</dbReference>
<gene>
    <name evidence="1" type="ORF">A3207_05830</name>
</gene>
<dbReference type="InterPro" id="IPR007501">
    <property type="entry name" value="DUF531"/>
</dbReference>
<comment type="caution">
    <text evidence="1">The sequence shown here is derived from an EMBL/GenBank/DDBJ whole genome shotgun (WGS) entry which is preliminary data.</text>
</comment>
<evidence type="ECO:0000313" key="1">
    <source>
        <dbReference type="EMBL" id="TQS84356.1"/>
    </source>
</evidence>
<organism evidence="1 2">
    <name type="scientific">Candidatus Methanomassiliicoccus intestinalis</name>
    <dbReference type="NCBI Taxonomy" id="1406512"/>
    <lineage>
        <taxon>Archaea</taxon>
        <taxon>Methanobacteriati</taxon>
        <taxon>Thermoplasmatota</taxon>
        <taxon>Thermoplasmata</taxon>
        <taxon>Methanomassiliicoccales</taxon>
        <taxon>Methanomassiliicoccaceae</taxon>
        <taxon>Methanomassiliicoccus</taxon>
    </lineage>
</organism>
<dbReference type="OMA" id="RAAPICY"/>
<accession>A0A8J8TF05</accession>
<reference evidence="1" key="1">
    <citation type="submission" date="2016-03" db="EMBL/GenBank/DDBJ databases">
        <authorList>
            <person name="Borrel G."/>
            <person name="Mccann A."/>
            <person name="O'Toole P.W."/>
        </authorList>
    </citation>
    <scope>NUCLEOTIDE SEQUENCE</scope>
    <source>
        <strain evidence="1">183</strain>
    </source>
</reference>